<dbReference type="Proteomes" id="UP000492821">
    <property type="component" value="Unassembled WGS sequence"/>
</dbReference>
<dbReference type="WBParaSite" id="Pan_g18908.t1">
    <property type="protein sequence ID" value="Pan_g18908.t1"/>
    <property type="gene ID" value="Pan_g18908"/>
</dbReference>
<accession>A0A7E4VBR7</accession>
<protein>
    <submittedName>
        <fullName evidence="2">Secreted protein</fullName>
    </submittedName>
</protein>
<dbReference type="AlphaFoldDB" id="A0A7E4VBR7"/>
<sequence length="93" mass="10024">MRPFALSTPRPYAVLITSAACPPSHLGRSPFLMRPFALSSPRPHALLLTSAVRPSSRGRVPSKQMPSGTSFPKSIVSKVVFFGAMNCIANNQK</sequence>
<proteinExistence type="predicted"/>
<reference evidence="1" key="1">
    <citation type="journal article" date="2013" name="Genetics">
        <title>The draft genome and transcriptome of Panagrellus redivivus are shaped by the harsh demands of a free-living lifestyle.</title>
        <authorList>
            <person name="Srinivasan J."/>
            <person name="Dillman A.R."/>
            <person name="Macchietto M.G."/>
            <person name="Heikkinen L."/>
            <person name="Lakso M."/>
            <person name="Fracchia K.M."/>
            <person name="Antoshechkin I."/>
            <person name="Mortazavi A."/>
            <person name="Wong G."/>
            <person name="Sternberg P.W."/>
        </authorList>
    </citation>
    <scope>NUCLEOTIDE SEQUENCE [LARGE SCALE GENOMIC DNA]</scope>
    <source>
        <strain evidence="1">MT8872</strain>
    </source>
</reference>
<dbReference type="PROSITE" id="PS51257">
    <property type="entry name" value="PROKAR_LIPOPROTEIN"/>
    <property type="match status" value="1"/>
</dbReference>
<name>A0A7E4VBR7_PANRE</name>
<evidence type="ECO:0000313" key="1">
    <source>
        <dbReference type="Proteomes" id="UP000492821"/>
    </source>
</evidence>
<organism evidence="1 2">
    <name type="scientific">Panagrellus redivivus</name>
    <name type="common">Microworm</name>
    <dbReference type="NCBI Taxonomy" id="6233"/>
    <lineage>
        <taxon>Eukaryota</taxon>
        <taxon>Metazoa</taxon>
        <taxon>Ecdysozoa</taxon>
        <taxon>Nematoda</taxon>
        <taxon>Chromadorea</taxon>
        <taxon>Rhabditida</taxon>
        <taxon>Tylenchina</taxon>
        <taxon>Panagrolaimomorpha</taxon>
        <taxon>Panagrolaimoidea</taxon>
        <taxon>Panagrolaimidae</taxon>
        <taxon>Panagrellus</taxon>
    </lineage>
</organism>
<reference evidence="2" key="2">
    <citation type="submission" date="2020-10" db="UniProtKB">
        <authorList>
            <consortium name="WormBaseParasite"/>
        </authorList>
    </citation>
    <scope>IDENTIFICATION</scope>
</reference>
<keyword evidence="1" id="KW-1185">Reference proteome</keyword>
<evidence type="ECO:0000313" key="2">
    <source>
        <dbReference type="WBParaSite" id="Pan_g18908.t1"/>
    </source>
</evidence>